<dbReference type="AlphaFoldDB" id="L8X1P4"/>
<dbReference type="STRING" id="983506.L8X1P4"/>
<name>L8X1P4_THACA</name>
<keyword evidence="2" id="KW-1185">Reference proteome</keyword>
<dbReference type="HOGENOM" id="CLU_3428566_0_0_1"/>
<comment type="caution">
    <text evidence="1">The sequence shown here is derived from an EMBL/GenBank/DDBJ whole genome shotgun (WGS) entry which is preliminary data.</text>
</comment>
<dbReference type="EMBL" id="AFRT01000683">
    <property type="protein sequence ID" value="ELU42933.1"/>
    <property type="molecule type" value="Genomic_DNA"/>
</dbReference>
<dbReference type="Proteomes" id="UP000011668">
    <property type="component" value="Unassembled WGS sequence"/>
</dbReference>
<accession>L8X1P4</accession>
<reference evidence="1 2" key="1">
    <citation type="journal article" date="2013" name="Nat. Commun.">
        <title>The evolution and pathogenic mechanisms of the rice sheath blight pathogen.</title>
        <authorList>
            <person name="Zheng A."/>
            <person name="Lin R."/>
            <person name="Xu L."/>
            <person name="Qin P."/>
            <person name="Tang C."/>
            <person name="Ai P."/>
            <person name="Zhang D."/>
            <person name="Liu Y."/>
            <person name="Sun Z."/>
            <person name="Feng H."/>
            <person name="Wang Y."/>
            <person name="Chen Y."/>
            <person name="Liang X."/>
            <person name="Fu R."/>
            <person name="Li Q."/>
            <person name="Zhang J."/>
            <person name="Yu X."/>
            <person name="Xie Z."/>
            <person name="Ding L."/>
            <person name="Guan P."/>
            <person name="Tang J."/>
            <person name="Liang Y."/>
            <person name="Wang S."/>
            <person name="Deng Q."/>
            <person name="Li S."/>
            <person name="Zhu J."/>
            <person name="Wang L."/>
            <person name="Liu H."/>
            <person name="Li P."/>
        </authorList>
    </citation>
    <scope>NUCLEOTIDE SEQUENCE [LARGE SCALE GENOMIC DNA]</scope>
    <source>
        <strain evidence="2">AG-1 IA</strain>
    </source>
</reference>
<gene>
    <name evidence="1" type="ORF">AG1IA_03037</name>
</gene>
<evidence type="ECO:0000313" key="1">
    <source>
        <dbReference type="EMBL" id="ELU42933.1"/>
    </source>
</evidence>
<proteinExistence type="predicted"/>
<protein>
    <submittedName>
        <fullName evidence="1">Uncharacterized protein</fullName>
    </submittedName>
</protein>
<evidence type="ECO:0000313" key="2">
    <source>
        <dbReference type="Proteomes" id="UP000011668"/>
    </source>
</evidence>
<organism evidence="1 2">
    <name type="scientific">Thanatephorus cucumeris (strain AG1-IA)</name>
    <name type="common">Rice sheath blight fungus</name>
    <name type="synonym">Rhizoctonia solani</name>
    <dbReference type="NCBI Taxonomy" id="983506"/>
    <lineage>
        <taxon>Eukaryota</taxon>
        <taxon>Fungi</taxon>
        <taxon>Dikarya</taxon>
        <taxon>Basidiomycota</taxon>
        <taxon>Agaricomycotina</taxon>
        <taxon>Agaricomycetes</taxon>
        <taxon>Cantharellales</taxon>
        <taxon>Ceratobasidiaceae</taxon>
        <taxon>Rhizoctonia</taxon>
        <taxon>Rhizoctonia solani AG-1</taxon>
    </lineage>
</organism>
<sequence>MYTWRMWGIDVPMMLGLLWG</sequence>